<gene>
    <name evidence="1" type="ORF">BJ875DRAFT_487272</name>
</gene>
<comment type="caution">
    <text evidence="1">The sequence shown here is derived from an EMBL/GenBank/DDBJ whole genome shotgun (WGS) entry which is preliminary data.</text>
</comment>
<protein>
    <submittedName>
        <fullName evidence="1">Uncharacterized protein</fullName>
    </submittedName>
</protein>
<dbReference type="Proteomes" id="UP000824998">
    <property type="component" value="Unassembled WGS sequence"/>
</dbReference>
<evidence type="ECO:0000313" key="2">
    <source>
        <dbReference type="Proteomes" id="UP000824998"/>
    </source>
</evidence>
<sequence>MAPPIPFATWFFLYKNPESTKYYLEHAVIPSKDARELRLLEFFERIKIQGHMSEYAFFIHAQTTKHLLLLKNDNSILEMWRKHCRRAPVITVYIRVDIDASPAEQRTPSSTASLLARQELVSTEVPDYTVMAEPTPRPAPKICTFPGVYIERSVQTFWSSNELFVAQGFAGFEMIIKEELRKGIPKTEIKLRFLDFVDGSLGARYLTLSKEIWEESLLRDSWGELFAEYWKEAVEQVDLVEGPTVEPPPPGL</sequence>
<name>A0A9P7YD64_9HELO</name>
<keyword evidence="2" id="KW-1185">Reference proteome</keyword>
<accession>A0A9P7YD64</accession>
<proteinExistence type="predicted"/>
<dbReference type="AlphaFoldDB" id="A0A9P7YD64"/>
<reference evidence="1" key="1">
    <citation type="journal article" date="2021" name="IMA Fungus">
        <title>Genomic characterization of three marine fungi, including Emericellopsis atlantica sp. nov. with signatures of a generalist lifestyle and marine biomass degradation.</title>
        <authorList>
            <person name="Hagestad O.C."/>
            <person name="Hou L."/>
            <person name="Andersen J.H."/>
            <person name="Hansen E.H."/>
            <person name="Altermark B."/>
            <person name="Li C."/>
            <person name="Kuhnert E."/>
            <person name="Cox R.J."/>
            <person name="Crous P.W."/>
            <person name="Spatafora J.W."/>
            <person name="Lail K."/>
            <person name="Amirebrahimi M."/>
            <person name="Lipzen A."/>
            <person name="Pangilinan J."/>
            <person name="Andreopoulos W."/>
            <person name="Hayes R.D."/>
            <person name="Ng V."/>
            <person name="Grigoriev I.V."/>
            <person name="Jackson S.A."/>
            <person name="Sutton T.D.S."/>
            <person name="Dobson A.D.W."/>
            <person name="Rama T."/>
        </authorList>
    </citation>
    <scope>NUCLEOTIDE SEQUENCE</scope>
    <source>
        <strain evidence="1">TRa018bII</strain>
    </source>
</reference>
<dbReference type="EMBL" id="MU251620">
    <property type="protein sequence ID" value="KAG9231161.1"/>
    <property type="molecule type" value="Genomic_DNA"/>
</dbReference>
<evidence type="ECO:0000313" key="1">
    <source>
        <dbReference type="EMBL" id="KAG9231161.1"/>
    </source>
</evidence>
<organism evidence="1 2">
    <name type="scientific">Amylocarpus encephaloides</name>
    <dbReference type="NCBI Taxonomy" id="45428"/>
    <lineage>
        <taxon>Eukaryota</taxon>
        <taxon>Fungi</taxon>
        <taxon>Dikarya</taxon>
        <taxon>Ascomycota</taxon>
        <taxon>Pezizomycotina</taxon>
        <taxon>Leotiomycetes</taxon>
        <taxon>Helotiales</taxon>
        <taxon>Helotiales incertae sedis</taxon>
        <taxon>Amylocarpus</taxon>
    </lineage>
</organism>